<feature type="transmembrane region" description="Helical" evidence="1">
    <location>
        <begin position="12"/>
        <end position="32"/>
    </location>
</feature>
<protein>
    <submittedName>
        <fullName evidence="3">DUF502 domain-containing protein</fullName>
    </submittedName>
</protein>
<comment type="caution">
    <text evidence="3">The sequence shown here is derived from an EMBL/GenBank/DDBJ whole genome shotgun (WGS) entry which is preliminary data.</text>
</comment>
<dbReference type="EMBL" id="JAUPEV010000009">
    <property type="protein sequence ID" value="MDO7253490.1"/>
    <property type="molecule type" value="Genomic_DNA"/>
</dbReference>
<keyword evidence="5" id="KW-1185">Reference proteome</keyword>
<evidence type="ECO:0000256" key="1">
    <source>
        <dbReference type="SAM" id="Phobius"/>
    </source>
</evidence>
<dbReference type="Proteomes" id="UP001177258">
    <property type="component" value="Unassembled WGS sequence"/>
</dbReference>
<organism evidence="3 4">
    <name type="scientific">Helicobacter cappadocius</name>
    <dbReference type="NCBI Taxonomy" id="3063998"/>
    <lineage>
        <taxon>Bacteria</taxon>
        <taxon>Pseudomonadati</taxon>
        <taxon>Campylobacterota</taxon>
        <taxon>Epsilonproteobacteria</taxon>
        <taxon>Campylobacterales</taxon>
        <taxon>Helicobacteraceae</taxon>
        <taxon>Helicobacter</taxon>
    </lineage>
</organism>
<dbReference type="AlphaFoldDB" id="A0AA90PJI0"/>
<keyword evidence="1" id="KW-0812">Transmembrane</keyword>
<dbReference type="PANTHER" id="PTHR31876:SF26">
    <property type="entry name" value="PROTEIN LIKE COV 2"/>
    <property type="match status" value="1"/>
</dbReference>
<sequence length="180" mass="19857">MSVIFRLLGKGVIVLLPIIILLWFLSFIFGFIKGFVEILFDTTANSVSATIGILLIMVILLIYSGYLFEKNKEFLLVRVSELLISKIPGVATIYTVLKDIVKMFSGKGGDNYLGVAYIDLAGNSVIGFITKEEEGFYWIFVPTTPNPTSGILLRAHSSKVQRIDMSVSEGLKKVVSLGIK</sequence>
<proteinExistence type="predicted"/>
<reference evidence="3 5" key="1">
    <citation type="submission" date="2023-07" db="EMBL/GenBank/DDBJ databases">
        <title>Unpublished Manusciprt.</title>
        <authorList>
            <person name="Aydin F."/>
            <person name="Tarhane S."/>
            <person name="Saticioglu I.B."/>
            <person name="Karakaya E."/>
            <person name="Abay S."/>
            <person name="Guran O."/>
            <person name="Bozkurt E."/>
            <person name="Uzum N."/>
            <person name="Olgun K."/>
            <person name="Jablonski D."/>
        </authorList>
    </citation>
    <scope>NUCLEOTIDE SEQUENCE</scope>
    <source>
        <strain evidence="5">faydin-H75</strain>
        <strain evidence="3">Faydin-H76</strain>
    </source>
</reference>
<accession>A0AA90PJI0</accession>
<feature type="transmembrane region" description="Helical" evidence="1">
    <location>
        <begin position="44"/>
        <end position="68"/>
    </location>
</feature>
<evidence type="ECO:0000313" key="3">
    <source>
        <dbReference type="EMBL" id="MDP2539417.1"/>
    </source>
</evidence>
<keyword evidence="1" id="KW-0472">Membrane</keyword>
<reference evidence="2 4" key="3">
    <citation type="journal article" date="2024" name="Syst. Appl. Microbiol.">
        <title>Helicobacter cappadocius sp. nov., from lizards: The first psychrotrophic Helicobacter species.</title>
        <authorList>
            <person name="Aydin F."/>
            <person name="Tarhane S."/>
            <person name="Karakaya E."/>
            <person name="Abay S."/>
            <person name="Kayman T."/>
            <person name="Guran O."/>
            <person name="Bozkurt E."/>
            <person name="Uzum N."/>
            <person name="Avci A."/>
            <person name="Olgun K."/>
            <person name="Jablonski D."/>
            <person name="Guran C."/>
            <person name="Burcin Saticioglu I."/>
        </authorList>
    </citation>
    <scope>NUCLEOTIDE SEQUENCE [LARGE SCALE GENOMIC DNA]</scope>
    <source>
        <strain evidence="2">Faydin-H75</strain>
        <strain evidence="4">faydin-H76</strain>
    </source>
</reference>
<dbReference type="EMBL" id="JAUYZK010000009">
    <property type="protein sequence ID" value="MDP2539417.1"/>
    <property type="molecule type" value="Genomic_DNA"/>
</dbReference>
<evidence type="ECO:0000313" key="5">
    <source>
        <dbReference type="Proteomes" id="UP001240777"/>
    </source>
</evidence>
<gene>
    <name evidence="2" type="ORF">Q5I04_06160</name>
    <name evidence="3" type="ORF">Q5I06_06485</name>
</gene>
<dbReference type="RefSeq" id="WP_305517336.1">
    <property type="nucleotide sequence ID" value="NZ_JAUPEV010000009.1"/>
</dbReference>
<keyword evidence="1" id="KW-1133">Transmembrane helix</keyword>
<dbReference type="Pfam" id="PF04367">
    <property type="entry name" value="DUF502"/>
    <property type="match status" value="1"/>
</dbReference>
<dbReference type="InterPro" id="IPR007462">
    <property type="entry name" value="COV1-like"/>
</dbReference>
<evidence type="ECO:0000313" key="2">
    <source>
        <dbReference type="EMBL" id="MDO7253490.1"/>
    </source>
</evidence>
<evidence type="ECO:0000313" key="4">
    <source>
        <dbReference type="Proteomes" id="UP001177258"/>
    </source>
</evidence>
<dbReference type="Proteomes" id="UP001240777">
    <property type="component" value="Unassembled WGS sequence"/>
</dbReference>
<name>A0AA90PJI0_9HELI</name>
<dbReference type="PANTHER" id="PTHR31876">
    <property type="entry name" value="COV-LIKE PROTEIN 1"/>
    <property type="match status" value="1"/>
</dbReference>
<reference evidence="2" key="2">
    <citation type="submission" date="2023-07" db="EMBL/GenBank/DDBJ databases">
        <authorList>
            <person name="Aydin F."/>
            <person name="Tarhane S."/>
            <person name="Saticioglu I.B."/>
            <person name="Karakaya E."/>
            <person name="Abay S."/>
            <person name="Guran O."/>
            <person name="Bozkurt E."/>
            <person name="Uzum N."/>
            <person name="Olgun K."/>
            <person name="Jablonski D."/>
        </authorList>
    </citation>
    <scope>NUCLEOTIDE SEQUENCE</scope>
    <source>
        <strain evidence="2">Faydin-H75</strain>
    </source>
</reference>